<comment type="caution">
    <text evidence="2">The sequence shown here is derived from an EMBL/GenBank/DDBJ whole genome shotgun (WGS) entry which is preliminary data.</text>
</comment>
<evidence type="ECO:0000313" key="3">
    <source>
        <dbReference type="Proteomes" id="UP000318571"/>
    </source>
</evidence>
<keyword evidence="1" id="KW-0812">Transmembrane</keyword>
<dbReference type="InterPro" id="IPR036663">
    <property type="entry name" value="Fumarylacetoacetase_C_sf"/>
</dbReference>
<feature type="transmembrane region" description="Helical" evidence="1">
    <location>
        <begin position="465"/>
        <end position="485"/>
    </location>
</feature>
<dbReference type="STRING" id="6832.A0A553PI12"/>
<organism evidence="2 3">
    <name type="scientific">Tigriopus californicus</name>
    <name type="common">Marine copepod</name>
    <dbReference type="NCBI Taxonomy" id="6832"/>
    <lineage>
        <taxon>Eukaryota</taxon>
        <taxon>Metazoa</taxon>
        <taxon>Ecdysozoa</taxon>
        <taxon>Arthropoda</taxon>
        <taxon>Crustacea</taxon>
        <taxon>Multicrustacea</taxon>
        <taxon>Hexanauplia</taxon>
        <taxon>Copepoda</taxon>
        <taxon>Harpacticoida</taxon>
        <taxon>Harpacticidae</taxon>
        <taxon>Tigriopus</taxon>
    </lineage>
</organism>
<evidence type="ECO:0000256" key="1">
    <source>
        <dbReference type="SAM" id="Phobius"/>
    </source>
</evidence>
<dbReference type="Gene3D" id="3.90.850.10">
    <property type="entry name" value="Fumarylacetoacetase-like, C-terminal domain"/>
    <property type="match status" value="2"/>
</dbReference>
<dbReference type="GO" id="GO:0036038">
    <property type="term" value="C:MKS complex"/>
    <property type="evidence" value="ECO:0007669"/>
    <property type="project" value="InterPro"/>
</dbReference>
<dbReference type="InterPro" id="IPR009030">
    <property type="entry name" value="Growth_fac_rcpt_cys_sf"/>
</dbReference>
<dbReference type="GO" id="GO:0003824">
    <property type="term" value="F:catalytic activity"/>
    <property type="evidence" value="ECO:0007669"/>
    <property type="project" value="InterPro"/>
</dbReference>
<proteinExistence type="predicted"/>
<evidence type="ECO:0000313" key="2">
    <source>
        <dbReference type="EMBL" id="TRY77322.1"/>
    </source>
</evidence>
<dbReference type="PANTHER" id="PTHR21274:SF0">
    <property type="entry name" value="MECKELIN"/>
    <property type="match status" value="1"/>
</dbReference>
<keyword evidence="1" id="KW-0472">Membrane</keyword>
<dbReference type="InterPro" id="IPR019170">
    <property type="entry name" value="Meckelin"/>
</dbReference>
<gene>
    <name evidence="2" type="ORF">TCAL_11646</name>
</gene>
<reference evidence="2 3" key="1">
    <citation type="journal article" date="2018" name="Nat. Ecol. Evol.">
        <title>Genomic signatures of mitonuclear coevolution across populations of Tigriopus californicus.</title>
        <authorList>
            <person name="Barreto F.S."/>
            <person name="Watson E.T."/>
            <person name="Lima T.G."/>
            <person name="Willett C.S."/>
            <person name="Edmands S."/>
            <person name="Li W."/>
            <person name="Burton R.S."/>
        </authorList>
    </citation>
    <scope>NUCLEOTIDE SEQUENCE [LARGE SCALE GENOMIC DNA]</scope>
    <source>
        <strain evidence="2 3">San Diego</strain>
    </source>
</reference>
<dbReference type="EMBL" id="VCGU01000004">
    <property type="protein sequence ID" value="TRY77322.1"/>
    <property type="molecule type" value="Genomic_DNA"/>
</dbReference>
<accession>A0A553PI12</accession>
<dbReference type="SUPFAM" id="SSF56529">
    <property type="entry name" value="FAH"/>
    <property type="match status" value="2"/>
</dbReference>
<dbReference type="Pfam" id="PF09773">
    <property type="entry name" value="Meckelin"/>
    <property type="match status" value="3"/>
</dbReference>
<protein>
    <recommendedName>
        <fullName evidence="4">Fumarylacetoacetase-like C-terminal domain-containing protein</fullName>
    </recommendedName>
</protein>
<dbReference type="GO" id="GO:0060271">
    <property type="term" value="P:cilium assembly"/>
    <property type="evidence" value="ECO:0007669"/>
    <property type="project" value="InterPro"/>
</dbReference>
<feature type="transmembrane region" description="Helical" evidence="1">
    <location>
        <begin position="1039"/>
        <end position="1059"/>
    </location>
</feature>
<keyword evidence="1" id="KW-1133">Transmembrane helix</keyword>
<name>A0A553PI12_TIGCA</name>
<keyword evidence="3" id="KW-1185">Reference proteome</keyword>
<dbReference type="PANTHER" id="PTHR21274">
    <property type="entry name" value="MECKELIN"/>
    <property type="match status" value="1"/>
</dbReference>
<feature type="transmembrane region" description="Helical" evidence="1">
    <location>
        <begin position="506"/>
        <end position="531"/>
    </location>
</feature>
<dbReference type="SUPFAM" id="SSF57184">
    <property type="entry name" value="Growth factor receptor domain"/>
    <property type="match status" value="1"/>
</dbReference>
<dbReference type="Proteomes" id="UP000318571">
    <property type="component" value="Chromosome 5"/>
</dbReference>
<sequence length="1488" mass="167704">MARNPDYGCQCNSGFKTIADTGFYGGFGIRNLDPGLICEACPPGQVLTRDGRECIKCPNDIIDNQCSCALGEIALGGICLPENLGIAERYSPSSKDEIVNFADEEFHSAFFKEHVKVAAYMCYKHKNTSACHLLANLCTMALHDVSHPSCDLIYTLSMRDRLTQIPHLFFSDRMTTSVPTEEDITNVYNFQGPGSRFNITAAQYDLRGHLLSVDSAQGMLFQMCNGSFQEFDAAFSFGTNYLKKCKIPAHKLFNRGEPTFFDLYIPYVTKMADNEEEKLFALPMLLLNTRRNQEEEEKSRWQFTTRFFLVDTISGIPVSNEEIQNSKPKHVRYLSKMKIKIRMLNTREDPKKAGRIYPPIVVIEYGDISRDALEESQEGLDFSFEVNYEMDMKESKKDIETVDVIHLIVSQITVDIFLLDWERPKAVSSSGTHGELTKEEAVSVWRTYLVANEWNELQVRRKTNVGLQIIILILLFQVIGLEHYATADPKMSLSFKDGEYHSQYSFVCRFALAVVIYMGVALIQALFWTLIYAGVVENKMEQFADVCSLSNISVFILAANNFGYYIHGKSAHGSADTDMATLIEQLQREADDRCPHRGLQAQTDDQSFTMTLPTKLKSYYDKIVTPATDLAGIKGGPRISKLSGNAIQHMVEAYSTMNKFLTRFLEHALKDLDYEIKDKFVLEKILDVEFQDVNITEKAIFYADSGHSFDAVLFYGNEFSLLTFDMMVFIFVDLFAEDFVLAGVVTFFAAEIPVGCSEIHHEIELGIVIQSKCKNVPEAEAMNYVGGYILALDMTARDFQNEAKKKGQPWAMAKCFDTSCPVSNFIPKEQISDPHDVQLLCSVNDTERQNGHTKDMIFRVPYLISYISKYFTLNEGDLILTGTPAGVGPVKSGDVIQGEIPGVVKFTYKVTSRVIRMLNTREDPKKAGRIYPPIVVIEYGDISRDALEESQEGLDFSFEVNYEMDMKESKKDIETVDVIHLIVSQITVDIFLLDWERPKAVSSSGTHGELTKEEAVSVWRTYLVANEWNELQVRRKTNVGLQIIILILLFQVIGLEHYATADPKMSLSFKDGEYHSQYSFVCRFALAVVIYMGVALIQALFWTLIYAGVVENKMEQFADVCSLSNISVFILAANNFGYYIHGKSAHGSADTDMATLIEQLQREADDRCPHRGLQAQTDDQSFTMTLPTKLKSYYDKIVTPATDLAGIKGGPRISKLSGNAIQHMVEAYSTMNKFLTRFLEHALKDLDYEIKDKFVLEKILDVEFQDVNITEKAIFYADSGHSFDAVLFYGNEFSLLTFDMMVFIFVDLFAEDFVLAGVVTFFAAEIPVGCSEIHHEIELGIVIQSKCKNVPEAEAMNYVGGYILALDMTARDFQNEAKKKGQPWAMAKCFDTSCPVSNFIPKEQISDPHDVQLLCSVNDTERQNGHTKDMIFRVPYLISYISKYFTLNEGDLILTGTPAGVGPVKSGDVIQGEIPGVVKFTYKVTSRV</sequence>
<feature type="transmembrane region" description="Helical" evidence="1">
    <location>
        <begin position="1080"/>
        <end position="1105"/>
    </location>
</feature>
<evidence type="ECO:0008006" key="4">
    <source>
        <dbReference type="Google" id="ProtNLM"/>
    </source>
</evidence>